<feature type="region of interest" description="Disordered" evidence="1">
    <location>
        <begin position="75"/>
        <end position="272"/>
    </location>
</feature>
<dbReference type="AlphaFoldDB" id="A0A7C8IDB7"/>
<sequence length="420" mass="45962">MSDPETGHQPSDATISRALRDSVVRVYQSGRTDELTVKRVRAKVEEELGLRAGFFKTTEGWKQKSNDLIHEAVESYGVDETTPEPPVVAANDPKPKPAPKKTRIPRENTRGTKRKAATQAKKPTKRKKVVVESDAESEPALSEPPGQNNTVLSDAGNDEPPQQAGRRQRKPVTDDTDEEDVAQKSIVKRDVDTKMESDVDSEGAVPVKAPVAAPSDVKGEVSESELSSLIDEPPAKKKRQKKSPTRKSEPKAASTSRAKAKSKGDEDPDQAEIRRLQGWLVKCGIRKVWSKELAQCASSKDKTKHLKAMLKDVGMEGKYSNEKAADIKEQREFAKDLDAIQEGALAWGKVENEEEAGRPRRRLQRKAKAVVVEHDGANDTDEAGSDVNKDGTESVVGSDNDDAATHESEDDDDVGSDDSE</sequence>
<comment type="caution">
    <text evidence="2">The sequence shown here is derived from an EMBL/GenBank/DDBJ whole genome shotgun (WGS) entry which is preliminary data.</text>
</comment>
<feature type="compositionally biased region" description="Basic residues" evidence="1">
    <location>
        <begin position="111"/>
        <end position="128"/>
    </location>
</feature>
<feature type="compositionally biased region" description="Acidic residues" evidence="1">
    <location>
        <begin position="408"/>
        <end position="420"/>
    </location>
</feature>
<feature type="compositionally biased region" description="Basic residues" evidence="1">
    <location>
        <begin position="359"/>
        <end position="368"/>
    </location>
</feature>
<dbReference type="GO" id="GO:0005634">
    <property type="term" value="C:nucleus"/>
    <property type="evidence" value="ECO:0007669"/>
    <property type="project" value="TreeGrafter"/>
</dbReference>
<keyword evidence="3" id="KW-1185">Reference proteome</keyword>
<dbReference type="InterPro" id="IPR037647">
    <property type="entry name" value="HIRIP3"/>
</dbReference>
<protein>
    <recommendedName>
        <fullName evidence="4">Transcriptional regulator</fullName>
    </recommendedName>
</protein>
<feature type="compositionally biased region" description="Basic and acidic residues" evidence="1">
    <location>
        <begin position="187"/>
        <end position="197"/>
    </location>
</feature>
<gene>
    <name evidence="2" type="ORF">BDV95DRAFT_235032</name>
</gene>
<dbReference type="PANTHER" id="PTHR15410:SF2">
    <property type="entry name" value="HIRA-INTERACTING PROTEIN 3"/>
    <property type="match status" value="1"/>
</dbReference>
<accession>A0A7C8IDB7</accession>
<organism evidence="2 3">
    <name type="scientific">Massariosphaeria phaeospora</name>
    <dbReference type="NCBI Taxonomy" id="100035"/>
    <lineage>
        <taxon>Eukaryota</taxon>
        <taxon>Fungi</taxon>
        <taxon>Dikarya</taxon>
        <taxon>Ascomycota</taxon>
        <taxon>Pezizomycotina</taxon>
        <taxon>Dothideomycetes</taxon>
        <taxon>Pleosporomycetidae</taxon>
        <taxon>Pleosporales</taxon>
        <taxon>Pleosporales incertae sedis</taxon>
        <taxon>Massariosphaeria</taxon>
    </lineage>
</organism>
<evidence type="ECO:0008006" key="4">
    <source>
        <dbReference type="Google" id="ProtNLM"/>
    </source>
</evidence>
<reference evidence="2 3" key="1">
    <citation type="submission" date="2020-01" db="EMBL/GenBank/DDBJ databases">
        <authorList>
            <consortium name="DOE Joint Genome Institute"/>
            <person name="Haridas S."/>
            <person name="Albert R."/>
            <person name="Binder M."/>
            <person name="Bloem J."/>
            <person name="Labutti K."/>
            <person name="Salamov A."/>
            <person name="Andreopoulos B."/>
            <person name="Baker S.E."/>
            <person name="Barry K."/>
            <person name="Bills G."/>
            <person name="Bluhm B.H."/>
            <person name="Cannon C."/>
            <person name="Castanera R."/>
            <person name="Culley D.E."/>
            <person name="Daum C."/>
            <person name="Ezra D."/>
            <person name="Gonzalez J.B."/>
            <person name="Henrissat B."/>
            <person name="Kuo A."/>
            <person name="Liang C."/>
            <person name="Lipzen A."/>
            <person name="Lutzoni F."/>
            <person name="Magnuson J."/>
            <person name="Mondo S."/>
            <person name="Nolan M."/>
            <person name="Ohm R."/>
            <person name="Pangilinan J."/>
            <person name="Park H.-J.H."/>
            <person name="Ramirez L."/>
            <person name="Alfaro M."/>
            <person name="Sun H."/>
            <person name="Tritt A."/>
            <person name="Yoshinaga Y."/>
            <person name="Zwiers L.-H.L."/>
            <person name="Turgeon B.G."/>
            <person name="Goodwin S.B."/>
            <person name="Spatafora J.W."/>
            <person name="Crous P.W."/>
            <person name="Grigoriev I.V."/>
        </authorList>
    </citation>
    <scope>NUCLEOTIDE SEQUENCE [LARGE SCALE GENOMIC DNA]</scope>
    <source>
        <strain evidence="2 3">CBS 611.86</strain>
    </source>
</reference>
<proteinExistence type="predicted"/>
<evidence type="ECO:0000256" key="1">
    <source>
        <dbReference type="SAM" id="MobiDB-lite"/>
    </source>
</evidence>
<dbReference type="Proteomes" id="UP000481861">
    <property type="component" value="Unassembled WGS sequence"/>
</dbReference>
<dbReference type="PANTHER" id="PTHR15410">
    <property type="entry name" value="HIRA-INTERACTING PROTEIN 3"/>
    <property type="match status" value="1"/>
</dbReference>
<feature type="compositionally biased region" description="Low complexity" evidence="1">
    <location>
        <begin position="204"/>
        <end position="214"/>
    </location>
</feature>
<feature type="compositionally biased region" description="Basic residues" evidence="1">
    <location>
        <begin position="236"/>
        <end position="245"/>
    </location>
</feature>
<dbReference type="OrthoDB" id="552755at2759"/>
<name>A0A7C8IDB7_9PLEO</name>
<evidence type="ECO:0000313" key="3">
    <source>
        <dbReference type="Proteomes" id="UP000481861"/>
    </source>
</evidence>
<dbReference type="EMBL" id="JAADJZ010000003">
    <property type="protein sequence ID" value="KAF2876717.1"/>
    <property type="molecule type" value="Genomic_DNA"/>
</dbReference>
<feature type="region of interest" description="Disordered" evidence="1">
    <location>
        <begin position="348"/>
        <end position="420"/>
    </location>
</feature>
<evidence type="ECO:0000313" key="2">
    <source>
        <dbReference type="EMBL" id="KAF2876717.1"/>
    </source>
</evidence>